<name>A0A842HXF5_9SPHN</name>
<proteinExistence type="predicted"/>
<evidence type="ECO:0000256" key="2">
    <source>
        <dbReference type="PROSITE-ProRule" id="PRU00504"/>
    </source>
</evidence>
<comment type="caution">
    <text evidence="4">The sequence shown here is derived from an EMBL/GenBank/DDBJ whole genome shotgun (WGS) entry which is preliminary data.</text>
</comment>
<organism evidence="4 5">
    <name type="scientific">Parasphingopyxis marina</name>
    <dbReference type="NCBI Taxonomy" id="2761622"/>
    <lineage>
        <taxon>Bacteria</taxon>
        <taxon>Pseudomonadati</taxon>
        <taxon>Pseudomonadota</taxon>
        <taxon>Alphaproteobacteria</taxon>
        <taxon>Sphingomonadales</taxon>
        <taxon>Sphingomonadaceae</taxon>
        <taxon>Parasphingopyxis</taxon>
    </lineage>
</organism>
<keyword evidence="1" id="KW-0677">Repeat</keyword>
<feature type="signal peptide" evidence="3">
    <location>
        <begin position="1"/>
        <end position="27"/>
    </location>
</feature>
<gene>
    <name evidence="4" type="ORF">H6P80_05860</name>
</gene>
<reference evidence="4 5" key="1">
    <citation type="submission" date="2020-08" db="EMBL/GenBank/DDBJ databases">
        <title>Draft genome sequence of Parasphingopyxis sp. GrpM-11.</title>
        <authorList>
            <person name="Oh J."/>
            <person name="Roh D.-H."/>
        </authorList>
    </citation>
    <scope>NUCLEOTIDE SEQUENCE [LARGE SCALE GENOMIC DNA]</scope>
    <source>
        <strain evidence="4 5">GrpM-11</strain>
    </source>
</reference>
<feature type="repeat" description="NHL" evidence="2">
    <location>
        <begin position="81"/>
        <end position="120"/>
    </location>
</feature>
<feature type="repeat" description="NHL" evidence="2">
    <location>
        <begin position="147"/>
        <end position="177"/>
    </location>
</feature>
<keyword evidence="3" id="KW-0732">Signal</keyword>
<feature type="chain" id="PRO_5032934200" description="6-bladed beta-propeller" evidence="3">
    <location>
        <begin position="28"/>
        <end position="312"/>
    </location>
</feature>
<dbReference type="Proteomes" id="UP000564378">
    <property type="component" value="Unassembled WGS sequence"/>
</dbReference>
<dbReference type="InterPro" id="IPR001258">
    <property type="entry name" value="NHL_repeat"/>
</dbReference>
<accession>A0A842HXF5</accession>
<evidence type="ECO:0008006" key="6">
    <source>
        <dbReference type="Google" id="ProtNLM"/>
    </source>
</evidence>
<evidence type="ECO:0000313" key="4">
    <source>
        <dbReference type="EMBL" id="MBC2777143.1"/>
    </source>
</evidence>
<dbReference type="GO" id="GO:0008270">
    <property type="term" value="F:zinc ion binding"/>
    <property type="evidence" value="ECO:0007669"/>
    <property type="project" value="UniProtKB-KW"/>
</dbReference>
<dbReference type="PANTHER" id="PTHR24104:SF25">
    <property type="entry name" value="PROTEIN LIN-41"/>
    <property type="match status" value="1"/>
</dbReference>
<dbReference type="CDD" id="cd14958">
    <property type="entry name" value="NHL_PAL_like"/>
    <property type="match status" value="1"/>
</dbReference>
<evidence type="ECO:0000256" key="1">
    <source>
        <dbReference type="ARBA" id="ARBA00022737"/>
    </source>
</evidence>
<feature type="repeat" description="NHL" evidence="2">
    <location>
        <begin position="185"/>
        <end position="224"/>
    </location>
</feature>
<dbReference type="SUPFAM" id="SSF101898">
    <property type="entry name" value="NHL repeat"/>
    <property type="match status" value="1"/>
</dbReference>
<dbReference type="EMBL" id="JACJVJ010000001">
    <property type="protein sequence ID" value="MBC2777143.1"/>
    <property type="molecule type" value="Genomic_DNA"/>
</dbReference>
<protein>
    <recommendedName>
        <fullName evidence="6">6-bladed beta-propeller</fullName>
    </recommendedName>
</protein>
<dbReference type="Gene3D" id="2.120.10.30">
    <property type="entry name" value="TolB, C-terminal domain"/>
    <property type="match status" value="1"/>
</dbReference>
<dbReference type="PROSITE" id="PS51125">
    <property type="entry name" value="NHL"/>
    <property type="match status" value="3"/>
</dbReference>
<sequence length="312" mass="34647">MTMRRKLAGAALAFLLIHMGPGNPVLAQDAVPLEASELVLGLPEGWYLGEVAGLELNSSGHIFVFHRGSHSLLEFDDNGVFVREIGQGLFRVPHGLRIDGDDNIWTTDQETHQVLQFSPDGRVRTILGRRDISGTGWYDRGYSVALLNAPSDVGFDSQGNIYVADGGNFRVVKYSPHGEFIRSWGSRGDRPGEFDFPHSIVVDGEDRIYVTDRENGRIQIFSTDGEFLSQWQGFGNPYVIQLGAEGSFWLTDARAGRLLHLDGEGRLLGSFGEWGKEIGDFGFPHGFDFAPDGSILVGEILNWRVQRLRLRQ</sequence>
<evidence type="ECO:0000256" key="3">
    <source>
        <dbReference type="SAM" id="SignalP"/>
    </source>
</evidence>
<dbReference type="InterPro" id="IPR050952">
    <property type="entry name" value="TRIM-NHL_E3_ligases"/>
</dbReference>
<keyword evidence="5" id="KW-1185">Reference proteome</keyword>
<dbReference type="Pfam" id="PF01436">
    <property type="entry name" value="NHL"/>
    <property type="match status" value="3"/>
</dbReference>
<dbReference type="AlphaFoldDB" id="A0A842HXF5"/>
<dbReference type="PANTHER" id="PTHR24104">
    <property type="entry name" value="E3 UBIQUITIN-PROTEIN LIGASE NHLRC1-RELATED"/>
    <property type="match status" value="1"/>
</dbReference>
<evidence type="ECO:0000313" key="5">
    <source>
        <dbReference type="Proteomes" id="UP000564378"/>
    </source>
</evidence>
<dbReference type="InterPro" id="IPR011042">
    <property type="entry name" value="6-blade_b-propeller_TolB-like"/>
</dbReference>